<feature type="coiled-coil region" evidence="7">
    <location>
        <begin position="749"/>
        <end position="937"/>
    </location>
</feature>
<dbReference type="InterPro" id="IPR024704">
    <property type="entry name" value="SMC"/>
</dbReference>
<feature type="domain" description="SMC hinge" evidence="9">
    <location>
        <begin position="521"/>
        <end position="638"/>
    </location>
</feature>
<dbReference type="SUPFAM" id="SSF75553">
    <property type="entry name" value="Smc hinge domain"/>
    <property type="match status" value="1"/>
</dbReference>
<feature type="compositionally biased region" description="Basic and acidic residues" evidence="8">
    <location>
        <begin position="324"/>
        <end position="351"/>
    </location>
</feature>
<keyword evidence="5 7" id="KW-0175">Coiled coil</keyword>
<dbReference type="EMBL" id="VOGC01000002">
    <property type="protein sequence ID" value="MQN00757.1"/>
    <property type="molecule type" value="Genomic_DNA"/>
</dbReference>
<comment type="domain">
    <text evidence="7">Contains large globular domains required for ATP hydrolysis at each terminus and a third globular domain forming a flexible hinge near the middle of the molecule. These domains are separated by coiled-coil structures.</text>
</comment>
<dbReference type="SMART" id="SM00968">
    <property type="entry name" value="SMC_hinge"/>
    <property type="match status" value="1"/>
</dbReference>
<evidence type="ECO:0000256" key="1">
    <source>
        <dbReference type="ARBA" id="ARBA00004496"/>
    </source>
</evidence>
<evidence type="ECO:0000313" key="10">
    <source>
        <dbReference type="EMBL" id="MQN00757.1"/>
    </source>
</evidence>
<dbReference type="HAMAP" id="MF_01894">
    <property type="entry name" value="Smc_prok"/>
    <property type="match status" value="1"/>
</dbReference>
<evidence type="ECO:0000256" key="8">
    <source>
        <dbReference type="SAM" id="MobiDB-lite"/>
    </source>
</evidence>
<keyword evidence="6 7" id="KW-0238">DNA-binding</keyword>
<dbReference type="Gene3D" id="1.20.1060.20">
    <property type="match status" value="1"/>
</dbReference>
<keyword evidence="11" id="KW-1185">Reference proteome</keyword>
<reference evidence="10" key="1">
    <citation type="journal article" date="2020" name="Appl. Environ. Microbiol.">
        <title>Medium-Chain Fatty Acid Synthesis by 'Candidatus Weimeria bifida' gen. nov., sp. nov., and 'Candidatus Pseudoramibacter fermentans' sp. nov.</title>
        <authorList>
            <person name="Scarborough M.J."/>
            <person name="Myers K.S."/>
            <person name="Donohue T.J."/>
            <person name="Noguera D.R."/>
        </authorList>
    </citation>
    <scope>NUCLEOTIDE SEQUENCE</scope>
    <source>
        <strain evidence="10">LCO1.1</strain>
    </source>
</reference>
<dbReference type="PIRSF" id="PIRSF005719">
    <property type="entry name" value="SMC"/>
    <property type="match status" value="1"/>
</dbReference>
<feature type="coiled-coil region" evidence="7">
    <location>
        <begin position="679"/>
        <end position="720"/>
    </location>
</feature>
<evidence type="ECO:0000256" key="6">
    <source>
        <dbReference type="ARBA" id="ARBA00023125"/>
    </source>
</evidence>
<dbReference type="InterPro" id="IPR010935">
    <property type="entry name" value="SMC_hinge"/>
</dbReference>
<feature type="region of interest" description="Disordered" evidence="8">
    <location>
        <begin position="324"/>
        <end position="362"/>
    </location>
</feature>
<dbReference type="InterPro" id="IPR011890">
    <property type="entry name" value="SMC_prok"/>
</dbReference>
<comment type="subcellular location">
    <subcellularLocation>
        <location evidence="1 7">Cytoplasm</location>
    </subcellularLocation>
</comment>
<dbReference type="GO" id="GO:0005737">
    <property type="term" value="C:cytoplasm"/>
    <property type="evidence" value="ECO:0007669"/>
    <property type="project" value="UniProtKB-SubCell"/>
</dbReference>
<keyword evidence="4 7" id="KW-0067">ATP-binding</keyword>
<dbReference type="GO" id="GO:0006260">
    <property type="term" value="P:DNA replication"/>
    <property type="evidence" value="ECO:0007669"/>
    <property type="project" value="UniProtKB-UniRule"/>
</dbReference>
<evidence type="ECO:0000256" key="7">
    <source>
        <dbReference type="HAMAP-Rule" id="MF_01894"/>
    </source>
</evidence>
<dbReference type="GO" id="GO:0016887">
    <property type="term" value="F:ATP hydrolysis activity"/>
    <property type="evidence" value="ECO:0007669"/>
    <property type="project" value="InterPro"/>
</dbReference>
<dbReference type="NCBIfam" id="TIGR02168">
    <property type="entry name" value="SMC_prok_B"/>
    <property type="match status" value="1"/>
</dbReference>
<accession>A0A6N7IZI6</accession>
<comment type="subunit">
    <text evidence="7">Homodimer.</text>
</comment>
<dbReference type="Pfam" id="PF06470">
    <property type="entry name" value="SMC_hinge"/>
    <property type="match status" value="1"/>
</dbReference>
<keyword evidence="3 7" id="KW-0547">Nucleotide-binding</keyword>
<comment type="similarity">
    <text evidence="7">Belongs to the SMC family.</text>
</comment>
<evidence type="ECO:0000256" key="5">
    <source>
        <dbReference type="ARBA" id="ARBA00023054"/>
    </source>
</evidence>
<name>A0A6N7IZI6_9FIRM</name>
<evidence type="ECO:0000256" key="4">
    <source>
        <dbReference type="ARBA" id="ARBA00022840"/>
    </source>
</evidence>
<dbReference type="InterPro" id="IPR036277">
    <property type="entry name" value="SMC_hinge_sf"/>
</dbReference>
<proteinExistence type="inferred from homology"/>
<dbReference type="InterPro" id="IPR027417">
    <property type="entry name" value="P-loop_NTPase"/>
</dbReference>
<dbReference type="GO" id="GO:0005524">
    <property type="term" value="F:ATP binding"/>
    <property type="evidence" value="ECO:0007669"/>
    <property type="project" value="UniProtKB-UniRule"/>
</dbReference>
<organism evidence="10 11">
    <name type="scientific">Candidatus Weimeria bifida</name>
    <dbReference type="NCBI Taxonomy" id="2599074"/>
    <lineage>
        <taxon>Bacteria</taxon>
        <taxon>Bacillati</taxon>
        <taxon>Bacillota</taxon>
        <taxon>Clostridia</taxon>
        <taxon>Lachnospirales</taxon>
        <taxon>Lachnospiraceae</taxon>
        <taxon>Candidatus Weimeria</taxon>
    </lineage>
</organism>
<keyword evidence="2 7" id="KW-0963">Cytoplasm</keyword>
<evidence type="ECO:0000313" key="11">
    <source>
        <dbReference type="Proteomes" id="UP000460257"/>
    </source>
</evidence>
<dbReference type="GO" id="GO:0007062">
    <property type="term" value="P:sister chromatid cohesion"/>
    <property type="evidence" value="ECO:0007669"/>
    <property type="project" value="InterPro"/>
</dbReference>
<dbReference type="FunFam" id="3.40.50.300:FF:000984">
    <property type="entry name" value="Chromosome partition protein Smc"/>
    <property type="match status" value="1"/>
</dbReference>
<feature type="coiled-coil region" evidence="7">
    <location>
        <begin position="167"/>
        <end position="225"/>
    </location>
</feature>
<dbReference type="PANTHER" id="PTHR43977">
    <property type="entry name" value="STRUCTURAL MAINTENANCE OF CHROMOSOMES PROTEIN 3"/>
    <property type="match status" value="1"/>
</dbReference>
<dbReference type="GO" id="GO:0030261">
    <property type="term" value="P:chromosome condensation"/>
    <property type="evidence" value="ECO:0007669"/>
    <property type="project" value="InterPro"/>
</dbReference>
<dbReference type="Gene3D" id="6.10.140.1720">
    <property type="match status" value="1"/>
</dbReference>
<feature type="binding site" evidence="7">
    <location>
        <begin position="32"/>
        <end position="39"/>
    </location>
    <ligand>
        <name>ATP</name>
        <dbReference type="ChEBI" id="CHEBI:30616"/>
    </ligand>
</feature>
<dbReference type="Gene3D" id="3.30.70.1620">
    <property type="match status" value="1"/>
</dbReference>
<dbReference type="CDD" id="cd03278">
    <property type="entry name" value="ABC_SMC_barmotin"/>
    <property type="match status" value="1"/>
</dbReference>
<sequence>MYLKQMELMGFKSFANKIVLKFHNGITGIVGPNGSGKSNIADAVRWVLGEQSAKTLRSSSMTDVIFSGTETRKPLSYAYVAITFDNSDHVLPTDYEEVTVARRVYRSGESEYLINGSQVRLKDVTELFLDTGIGKEGYSIIGQGQIDKILSGKSDERRELFDEAVGIVKYKKRKAESIKKLDDEEESLVRLEDILGELEKQQEPLKEQAETAKEYLKKRDRLKTLDINAFLIETSQIATDDKKISTDQELTKAQLNDLYKKSDDIKAQFHKIKEDAAAKEAELDSLRDKKQQADVANEKREGQINLLNEQLKYAKQSALDLESRRTETAEMLESHKSDKRKAEKELEELKDSQMSVETEEQDTNHLLNNARKSAEQLAEDVSKINTASDEINSFKAKHQALVAKNKALKEQLTLRKSQTAARLLSRKEKNSDLDEQIAEARREDESLEKQLSSVKAELDEISKKRQQIEAIRDSLKNELKEKNQKYSVYHTRLDAIKNIAERYEGFGGAVKRVMDQKKLYPGIYGVVADLVSTEKRYEVAIEIALGGSVKNVVVDTEQTAKQLIYYLKREKLGRATFLPVSSVKGFPSRTPESVFSEKGVIDTADKLVKHDNKYDGIFSYLLGRTIVVDTIDNAIALERKYHQSLNLVTLEGDTMRPGGAMTGGAFKRSENLLGRKRQLDELGSECESIKNRLAEINVQMDESTRQREEAQVTEKEKRDQYNTLLVEKKTKEHDLSLLNQQKADQKKAYDDIVKEENDIRQSLEDMEKEQSSFDEKLSEVHLKENDIAEKSQQLEKEKERIDGSIRRLTDKLSDIRVKKASLSEKLNAAQERFDRFKESEQNAAKLIEELKNKKESGSKETEVKKQEIEELKRQIEQGREENKTLAQQIAELGRSKDELDKKSQSIFDQSESVAGDISVLEKESLRLEQRAEKNKERFDELSNYMWDQYEITKHEAITMKDESLTDLSAIKKESKSIQSDIRQMGSVNVNAVEEYEELSKRYTFMSSQHEDLLNAKEKLLTIINDLDTGMRKQFMNGFADIQREFDRAFKELFGGGHGKITLNDDEDILESDINIIASPPGKKLTNMMQMSGGEKSLTAIALLFAIQNLHPSPFCLLDEIEAALDDSNVDRFANYLGKLTDHTQFIVITHRRGTMNAADRLYGITMQEKGVSTLVSVNLIEDQLK</sequence>
<dbReference type="InterPro" id="IPR003395">
    <property type="entry name" value="RecF/RecN/SMC_N"/>
</dbReference>
<dbReference type="FunFam" id="3.40.50.300:FF:000901">
    <property type="entry name" value="Chromosome partition protein Smc"/>
    <property type="match status" value="1"/>
</dbReference>
<evidence type="ECO:0000256" key="2">
    <source>
        <dbReference type="ARBA" id="ARBA00022490"/>
    </source>
</evidence>
<comment type="function">
    <text evidence="7">Required for chromosome condensation and partitioning.</text>
</comment>
<dbReference type="Proteomes" id="UP000460257">
    <property type="component" value="Unassembled WGS sequence"/>
</dbReference>
<dbReference type="GO" id="GO:0005694">
    <property type="term" value="C:chromosome"/>
    <property type="evidence" value="ECO:0007669"/>
    <property type="project" value="InterPro"/>
</dbReference>
<evidence type="ECO:0000259" key="9">
    <source>
        <dbReference type="SMART" id="SM00968"/>
    </source>
</evidence>
<dbReference type="GO" id="GO:0007059">
    <property type="term" value="P:chromosome segregation"/>
    <property type="evidence" value="ECO:0007669"/>
    <property type="project" value="UniProtKB-UniRule"/>
</dbReference>
<dbReference type="AlphaFoldDB" id="A0A6N7IZI6"/>
<gene>
    <name evidence="7 10" type="primary">smc</name>
    <name evidence="10" type="ORF">FRC54_02025</name>
</gene>
<dbReference type="Pfam" id="PF02463">
    <property type="entry name" value="SMC_N"/>
    <property type="match status" value="1"/>
</dbReference>
<protein>
    <recommendedName>
        <fullName evidence="7">Chromosome partition protein Smc</fullName>
    </recommendedName>
</protein>
<comment type="caution">
    <text evidence="10">The sequence shown here is derived from an EMBL/GenBank/DDBJ whole genome shotgun (WGS) entry which is preliminary data.</text>
</comment>
<dbReference type="GO" id="GO:0003677">
    <property type="term" value="F:DNA binding"/>
    <property type="evidence" value="ECO:0007669"/>
    <property type="project" value="UniProtKB-UniRule"/>
</dbReference>
<evidence type="ECO:0000256" key="3">
    <source>
        <dbReference type="ARBA" id="ARBA00022741"/>
    </source>
</evidence>
<dbReference type="SUPFAM" id="SSF52540">
    <property type="entry name" value="P-loop containing nucleoside triphosphate hydrolases"/>
    <property type="match status" value="1"/>
</dbReference>
<dbReference type="Gene3D" id="3.40.50.300">
    <property type="entry name" value="P-loop containing nucleotide triphosphate hydrolases"/>
    <property type="match status" value="2"/>
</dbReference>